<proteinExistence type="predicted"/>
<feature type="region of interest" description="Disordered" evidence="6">
    <location>
        <begin position="42"/>
        <end position="73"/>
    </location>
</feature>
<evidence type="ECO:0000313" key="10">
    <source>
        <dbReference type="Proteomes" id="UP000593880"/>
    </source>
</evidence>
<keyword evidence="5 7" id="KW-0472">Membrane</keyword>
<feature type="transmembrane region" description="Helical" evidence="7">
    <location>
        <begin position="281"/>
        <end position="304"/>
    </location>
</feature>
<dbReference type="GO" id="GO:0005886">
    <property type="term" value="C:plasma membrane"/>
    <property type="evidence" value="ECO:0007669"/>
    <property type="project" value="UniProtKB-SubCell"/>
</dbReference>
<protein>
    <submittedName>
        <fullName evidence="9">Ribonuclease BN</fullName>
    </submittedName>
</protein>
<evidence type="ECO:0000256" key="2">
    <source>
        <dbReference type="ARBA" id="ARBA00022475"/>
    </source>
</evidence>
<organism evidence="8 11">
    <name type="scientific">Bradyrhizobium guangdongense</name>
    <dbReference type="NCBI Taxonomy" id="1325090"/>
    <lineage>
        <taxon>Bacteria</taxon>
        <taxon>Pseudomonadati</taxon>
        <taxon>Pseudomonadota</taxon>
        <taxon>Alphaproteobacteria</taxon>
        <taxon>Hyphomicrobiales</taxon>
        <taxon>Nitrobacteraceae</taxon>
        <taxon>Bradyrhizobium</taxon>
    </lineage>
</organism>
<feature type="transmembrane region" description="Helical" evidence="7">
    <location>
        <begin position="208"/>
        <end position="237"/>
    </location>
</feature>
<accession>A0A410V3L5</accession>
<evidence type="ECO:0000313" key="9">
    <source>
        <dbReference type="EMBL" id="QOZ59270.1"/>
    </source>
</evidence>
<dbReference type="RefSeq" id="WP_128964894.1">
    <property type="nucleotide sequence ID" value="NZ_BMHC01000001.1"/>
</dbReference>
<keyword evidence="3 7" id="KW-0812">Transmembrane</keyword>
<dbReference type="NCBIfam" id="TIGR00765">
    <property type="entry name" value="yihY_not_rbn"/>
    <property type="match status" value="1"/>
</dbReference>
<reference evidence="9 10" key="2">
    <citation type="submission" date="2018-06" db="EMBL/GenBank/DDBJ databases">
        <title>Comparative genomics of rhizobia nodulating Arachis hypogaea in China.</title>
        <authorList>
            <person name="Li Y."/>
        </authorList>
    </citation>
    <scope>NUCLEOTIDE SEQUENCE [LARGE SCALE GENOMIC DNA]</scope>
    <source>
        <strain evidence="9 10">CCBAU 51658</strain>
    </source>
</reference>
<dbReference type="PANTHER" id="PTHR30213">
    <property type="entry name" value="INNER MEMBRANE PROTEIN YHJD"/>
    <property type="match status" value="1"/>
</dbReference>
<dbReference type="InterPro" id="IPR017039">
    <property type="entry name" value="Virul_fac_BrkB"/>
</dbReference>
<keyword evidence="10" id="KW-1185">Reference proteome</keyword>
<reference evidence="8" key="1">
    <citation type="journal article" date="2014" name="Int. J. Syst. Evol. Microbiol.">
        <title>Complete genome sequence of Corynebacterium casei LMG S-19264T (=DSM 44701T), isolated from a smear-ripened cheese.</title>
        <authorList>
            <consortium name="US DOE Joint Genome Institute (JGI-PGF)"/>
            <person name="Walter F."/>
            <person name="Albersmeier A."/>
            <person name="Kalinowski J."/>
            <person name="Ruckert C."/>
        </authorList>
    </citation>
    <scope>NUCLEOTIDE SEQUENCE</scope>
    <source>
        <strain evidence="8">CGMCC 1.15034</strain>
    </source>
</reference>
<evidence type="ECO:0000313" key="11">
    <source>
        <dbReference type="Proteomes" id="UP000625079"/>
    </source>
</evidence>
<dbReference type="OrthoDB" id="9781030at2"/>
<evidence type="ECO:0000256" key="3">
    <source>
        <dbReference type="ARBA" id="ARBA00022692"/>
    </source>
</evidence>
<evidence type="ECO:0000256" key="7">
    <source>
        <dbReference type="SAM" id="Phobius"/>
    </source>
</evidence>
<dbReference type="AlphaFoldDB" id="A0A410V3L5"/>
<keyword evidence="4 7" id="KW-1133">Transmembrane helix</keyword>
<feature type="transmembrane region" description="Helical" evidence="7">
    <location>
        <begin position="14"/>
        <end position="32"/>
    </location>
</feature>
<feature type="transmembrane region" description="Helical" evidence="7">
    <location>
        <begin position="249"/>
        <end position="269"/>
    </location>
</feature>
<dbReference type="Proteomes" id="UP000625079">
    <property type="component" value="Unassembled WGS sequence"/>
</dbReference>
<evidence type="ECO:0000256" key="4">
    <source>
        <dbReference type="ARBA" id="ARBA00022989"/>
    </source>
</evidence>
<sequence length="376" mass="40328">MKNVWAKSGEQENLSSWGLATAIGLLVVAFVVERVAPPERQARLAEKSPARAARAGAQDRGEERGRHATSPSEIPAKGWKDILLRVYSDVSKHRILALAAGMTYYSILAIFPAIAALVAVYGLFSDPMTIGKHLDQLGGFLPGGALEVAREQLTRVASKGSHTLGITFLIGLATSLWSANAAMKSLFDTMNIVHGEDEKRGFFKLNAVSLSFTIGGILFILAALGAIVAVPVLLNYVGLSNTADLLLRIGRWPAMFLVLTLALALIYRYGPSREAAQWRWVTWGSAIAALLWLAVSGLFSWYAASFGKFNETYGSLGAVIGFMTWLWISAIVVLLGAEIDAEMEHQTARDTTTGPPTNLGARGARVADTVGAAQGR</sequence>
<evidence type="ECO:0000256" key="5">
    <source>
        <dbReference type="ARBA" id="ARBA00023136"/>
    </source>
</evidence>
<dbReference type="Proteomes" id="UP000593880">
    <property type="component" value="Chromosome"/>
</dbReference>
<feature type="transmembrane region" description="Helical" evidence="7">
    <location>
        <begin position="164"/>
        <end position="187"/>
    </location>
</feature>
<name>A0A410V3L5_9BRAD</name>
<reference evidence="8" key="3">
    <citation type="submission" date="2022-12" db="EMBL/GenBank/DDBJ databases">
        <authorList>
            <person name="Sun Q."/>
            <person name="Zhou Y."/>
        </authorList>
    </citation>
    <scope>NUCLEOTIDE SEQUENCE</scope>
    <source>
        <strain evidence="8">CGMCC 1.15034</strain>
    </source>
</reference>
<comment type="subcellular location">
    <subcellularLocation>
        <location evidence="1">Cell membrane</location>
        <topology evidence="1">Multi-pass membrane protein</topology>
    </subcellularLocation>
</comment>
<feature type="compositionally biased region" description="Basic and acidic residues" evidence="6">
    <location>
        <begin position="57"/>
        <end position="66"/>
    </location>
</feature>
<gene>
    <name evidence="8" type="ORF">GCM10010987_00090</name>
    <name evidence="9" type="ORF">XH86_11350</name>
</gene>
<dbReference type="PANTHER" id="PTHR30213:SF0">
    <property type="entry name" value="UPF0761 MEMBRANE PROTEIN YIHY"/>
    <property type="match status" value="1"/>
</dbReference>
<feature type="transmembrane region" description="Helical" evidence="7">
    <location>
        <begin position="95"/>
        <end position="124"/>
    </location>
</feature>
<evidence type="ECO:0000313" key="8">
    <source>
        <dbReference type="EMBL" id="GGI18595.1"/>
    </source>
</evidence>
<feature type="transmembrane region" description="Helical" evidence="7">
    <location>
        <begin position="316"/>
        <end position="337"/>
    </location>
</feature>
<keyword evidence="2" id="KW-1003">Cell membrane</keyword>
<dbReference type="EMBL" id="BMHC01000001">
    <property type="protein sequence ID" value="GGI18595.1"/>
    <property type="molecule type" value="Genomic_DNA"/>
</dbReference>
<dbReference type="Pfam" id="PF03631">
    <property type="entry name" value="Virul_fac_BrkB"/>
    <property type="match status" value="1"/>
</dbReference>
<dbReference type="EMBL" id="CP030057">
    <property type="protein sequence ID" value="QOZ59270.1"/>
    <property type="molecule type" value="Genomic_DNA"/>
</dbReference>
<evidence type="ECO:0000256" key="6">
    <source>
        <dbReference type="SAM" id="MobiDB-lite"/>
    </source>
</evidence>
<evidence type="ECO:0000256" key="1">
    <source>
        <dbReference type="ARBA" id="ARBA00004651"/>
    </source>
</evidence>